<evidence type="ECO:0000256" key="4">
    <source>
        <dbReference type="ARBA" id="ARBA00022695"/>
    </source>
</evidence>
<comment type="similarity">
    <text evidence="1 9">Belongs to the Arg-specific ADP-ribosyltransferase family.</text>
</comment>
<evidence type="ECO:0000313" key="11">
    <source>
        <dbReference type="EMBL" id="CAF3750226.1"/>
    </source>
</evidence>
<dbReference type="Proteomes" id="UP000677228">
    <property type="component" value="Unassembled WGS sequence"/>
</dbReference>
<dbReference type="Proteomes" id="UP000682733">
    <property type="component" value="Unassembled WGS sequence"/>
</dbReference>
<dbReference type="Gene3D" id="1.25.40.10">
    <property type="entry name" value="Tetratricopeptide repeat domain"/>
    <property type="match status" value="4"/>
</dbReference>
<dbReference type="SMART" id="SM00028">
    <property type="entry name" value="TPR"/>
    <property type="match status" value="12"/>
</dbReference>
<evidence type="ECO:0000256" key="5">
    <source>
        <dbReference type="ARBA" id="ARBA00022737"/>
    </source>
</evidence>
<dbReference type="InterPro" id="IPR019734">
    <property type="entry name" value="TPR_rpt"/>
</dbReference>
<feature type="repeat" description="TPR" evidence="8">
    <location>
        <begin position="394"/>
        <end position="427"/>
    </location>
</feature>
<feature type="repeat" description="TPR" evidence="8">
    <location>
        <begin position="816"/>
        <end position="849"/>
    </location>
</feature>
<protein>
    <recommendedName>
        <fullName evidence="9">NAD(P)(+)--arginine ADP-ribosyltransferase</fullName>
        <ecNumber evidence="9">2.4.2.31</ecNumber>
    </recommendedName>
    <alternativeName>
        <fullName evidence="9">Mono(ADP-ribosyl)transferase</fullName>
    </alternativeName>
</protein>
<dbReference type="Pfam" id="PF01129">
    <property type="entry name" value="ART"/>
    <property type="match status" value="1"/>
</dbReference>
<evidence type="ECO:0000256" key="7">
    <source>
        <dbReference type="ARBA" id="ARBA00047597"/>
    </source>
</evidence>
<dbReference type="PANTHER" id="PTHR45641:SF1">
    <property type="entry name" value="AAA+ ATPASE DOMAIN-CONTAINING PROTEIN"/>
    <property type="match status" value="1"/>
</dbReference>
<dbReference type="EC" id="2.4.2.31" evidence="9"/>
<evidence type="ECO:0000313" key="12">
    <source>
        <dbReference type="Proteomes" id="UP000677228"/>
    </source>
</evidence>
<dbReference type="EMBL" id="CAJNOK010005638">
    <property type="protein sequence ID" value="CAF0979591.1"/>
    <property type="molecule type" value="Genomic_DNA"/>
</dbReference>
<reference evidence="10" key="1">
    <citation type="submission" date="2021-02" db="EMBL/GenBank/DDBJ databases">
        <authorList>
            <person name="Nowell W R."/>
        </authorList>
    </citation>
    <scope>NUCLEOTIDE SEQUENCE</scope>
</reference>
<feature type="repeat" description="TPR" evidence="8">
    <location>
        <begin position="478"/>
        <end position="511"/>
    </location>
</feature>
<keyword evidence="2 9" id="KW-0328">Glycosyltransferase</keyword>
<dbReference type="Pfam" id="PF13374">
    <property type="entry name" value="TPR_10"/>
    <property type="match status" value="2"/>
</dbReference>
<dbReference type="PROSITE" id="PS50293">
    <property type="entry name" value="TPR_REGION"/>
    <property type="match status" value="2"/>
</dbReference>
<dbReference type="Gene3D" id="3.90.176.10">
    <property type="entry name" value="Toxin ADP-ribosyltransferase, Chain A, domain 1"/>
    <property type="match status" value="1"/>
</dbReference>
<keyword evidence="9" id="KW-0520">NAD</keyword>
<evidence type="ECO:0000256" key="1">
    <source>
        <dbReference type="ARBA" id="ARBA00009558"/>
    </source>
</evidence>
<evidence type="ECO:0000256" key="8">
    <source>
        <dbReference type="PROSITE-ProRule" id="PRU00339"/>
    </source>
</evidence>
<keyword evidence="5" id="KW-0677">Repeat</keyword>
<feature type="repeat" description="TPR" evidence="8">
    <location>
        <begin position="522"/>
        <end position="555"/>
    </location>
</feature>
<evidence type="ECO:0000256" key="2">
    <source>
        <dbReference type="ARBA" id="ARBA00022676"/>
    </source>
</evidence>
<feature type="repeat" description="TPR" evidence="8">
    <location>
        <begin position="648"/>
        <end position="681"/>
    </location>
</feature>
<keyword evidence="4" id="KW-0548">Nucleotidyltransferase</keyword>
<keyword evidence="6 8" id="KW-0802">TPR repeat</keyword>
<feature type="repeat" description="TPR" evidence="8">
    <location>
        <begin position="436"/>
        <end position="469"/>
    </location>
</feature>
<accession>A0A8S2DUI1</accession>
<feature type="repeat" description="TPR" evidence="8">
    <location>
        <begin position="564"/>
        <end position="597"/>
    </location>
</feature>
<comment type="caution">
    <text evidence="10">The sequence shown here is derived from an EMBL/GenBank/DDBJ whole genome shotgun (WGS) entry which is preliminary data.</text>
</comment>
<dbReference type="EMBL" id="CAJOBA010005644">
    <property type="protein sequence ID" value="CAF3750226.1"/>
    <property type="molecule type" value="Genomic_DNA"/>
</dbReference>
<evidence type="ECO:0000313" key="10">
    <source>
        <dbReference type="EMBL" id="CAF0979591.1"/>
    </source>
</evidence>
<organism evidence="10 12">
    <name type="scientific">Didymodactylos carnosus</name>
    <dbReference type="NCBI Taxonomy" id="1234261"/>
    <lineage>
        <taxon>Eukaryota</taxon>
        <taxon>Metazoa</taxon>
        <taxon>Spiralia</taxon>
        <taxon>Gnathifera</taxon>
        <taxon>Rotifera</taxon>
        <taxon>Eurotatoria</taxon>
        <taxon>Bdelloidea</taxon>
        <taxon>Philodinida</taxon>
        <taxon>Philodinidae</taxon>
        <taxon>Didymodactylos</taxon>
    </lineage>
</organism>
<feature type="repeat" description="TPR" evidence="8">
    <location>
        <begin position="732"/>
        <end position="765"/>
    </location>
</feature>
<name>A0A8S2DUI1_9BILA</name>
<keyword evidence="3 9" id="KW-0808">Transferase</keyword>
<feature type="repeat" description="TPR" evidence="8">
    <location>
        <begin position="774"/>
        <end position="807"/>
    </location>
</feature>
<dbReference type="PANTHER" id="PTHR45641">
    <property type="entry name" value="TETRATRICOPEPTIDE REPEAT PROTEIN (AFU_ORTHOLOGUE AFUA_6G03870)"/>
    <property type="match status" value="1"/>
</dbReference>
<dbReference type="Pfam" id="PF13424">
    <property type="entry name" value="TPR_12"/>
    <property type="match status" value="4"/>
</dbReference>
<dbReference type="SUPFAM" id="SSF56399">
    <property type="entry name" value="ADP-ribosylation"/>
    <property type="match status" value="1"/>
</dbReference>
<feature type="repeat" description="TPR" evidence="8">
    <location>
        <begin position="606"/>
        <end position="639"/>
    </location>
</feature>
<feature type="repeat" description="TPR" evidence="8">
    <location>
        <begin position="690"/>
        <end position="723"/>
    </location>
</feature>
<comment type="catalytic activity">
    <reaction evidence="7 9">
        <text>L-arginyl-[protein] + NAD(+) = N(omega)-(ADP-D-ribosyl)-L-arginyl-[protein] + nicotinamide + H(+)</text>
        <dbReference type="Rhea" id="RHEA:19149"/>
        <dbReference type="Rhea" id="RHEA-COMP:10532"/>
        <dbReference type="Rhea" id="RHEA-COMP:15087"/>
        <dbReference type="ChEBI" id="CHEBI:15378"/>
        <dbReference type="ChEBI" id="CHEBI:17154"/>
        <dbReference type="ChEBI" id="CHEBI:29965"/>
        <dbReference type="ChEBI" id="CHEBI:57540"/>
        <dbReference type="ChEBI" id="CHEBI:142554"/>
        <dbReference type="EC" id="2.4.2.31"/>
    </reaction>
</comment>
<dbReference type="Pfam" id="PF13181">
    <property type="entry name" value="TPR_8"/>
    <property type="match status" value="1"/>
</dbReference>
<dbReference type="PROSITE" id="PS50005">
    <property type="entry name" value="TPR"/>
    <property type="match status" value="11"/>
</dbReference>
<proteinExistence type="inferred from homology"/>
<evidence type="ECO:0000256" key="9">
    <source>
        <dbReference type="RuleBase" id="RU361228"/>
    </source>
</evidence>
<dbReference type="AlphaFoldDB" id="A0A8S2DUI1"/>
<sequence>MPQLESIYVVCPNKTKHEHWVEQYKNKIKGVFVETDSIFEQLREDYQQCADDLLTMTAISPNTGSDSNLNKQEVSFMYSQILRDVLIGMEHGDDAKQDMVEYCREQCKDDSYERQVVDEFDREYSYDRAVWWYTRECFLYRMINKALRTQDIDVLYKIRFFIKHLHYQLKKMHSQSTNETMILYRGQAMSSEELDQKVKTNVGGLLSISEFLSTSNNKAAASTFAARNLNRAPLVAVLLEIEIDPTIQAQPFANIQAESYFDIESEVLFSMGAVFRIKSVIQSNDGVWNIILKFTDTEDEQLRALRDLITQEIRERDDLFTLGKLMIEMGEFDRAKTFYELFLKETSAGKNPNSAAPTYKIRRKSYREKRNYRKAWKYYAKALKIKHDREEKVSKILTNIGVVELAQGDYPAALKTYERVLEIFLRWRSPNHSDMTKAYTNIGLIHQAQGDYSEALKMYNKAHEIYLSSVSRNDSDLAMIYSNTGLVLQAQGDHSEALKMFQKTLEKTLDLSYRPLNHPELARTYNNIGLVHQDQGDYSEALKMHEKAYEIYSNSLPPKHPDLVTTYNNIAEVHKATGNYSKAFKMFEKILEISKASHPSNHPDLAMAYNKFGEINQAQGDFSEALQMYNKACEIYSSALLHNHPHLAIVYNNIGLLHNDRGDCFEALKMFEKTLEILKASLPSNHPHLGMLYNNFGEVHQAQGDLSEALQMYNKAFEIYSGSLPSNHHDLAMIYNNFGKLHKTQGDLSEATKMYDKAFEIYSSSLPPNHRDLAMIYNNFGEVCQVQGDYSAALKKFEKAQEIYLSTLSANHPALAPIYNNIGLVHQAQGDFSAALKMFEKAHEIYSSTSSANHPHLITAYNNIERALADQNRVSEARDGRSRSRPGFRFRWLSCTILQSCYRCH</sequence>
<keyword evidence="9" id="KW-0521">NADP</keyword>
<evidence type="ECO:0000256" key="6">
    <source>
        <dbReference type="ARBA" id="ARBA00022803"/>
    </source>
</evidence>
<evidence type="ECO:0000256" key="3">
    <source>
        <dbReference type="ARBA" id="ARBA00022679"/>
    </source>
</evidence>
<dbReference type="GO" id="GO:0106274">
    <property type="term" value="F:NAD+-protein-arginine ADP-ribosyltransferase activity"/>
    <property type="evidence" value="ECO:0007669"/>
    <property type="project" value="UniProtKB-EC"/>
</dbReference>
<dbReference type="PROSITE" id="PS51996">
    <property type="entry name" value="TR_MART"/>
    <property type="match status" value="1"/>
</dbReference>
<gene>
    <name evidence="10" type="ORF">OVA965_LOCUS13514</name>
    <name evidence="11" type="ORF">TMI583_LOCUS13517</name>
</gene>
<dbReference type="InterPro" id="IPR011990">
    <property type="entry name" value="TPR-like_helical_dom_sf"/>
</dbReference>
<dbReference type="GO" id="GO:0016779">
    <property type="term" value="F:nucleotidyltransferase activity"/>
    <property type="evidence" value="ECO:0007669"/>
    <property type="project" value="UniProtKB-KW"/>
</dbReference>
<dbReference type="SUPFAM" id="SSF48452">
    <property type="entry name" value="TPR-like"/>
    <property type="match status" value="2"/>
</dbReference>
<dbReference type="InterPro" id="IPR000768">
    <property type="entry name" value="ART"/>
</dbReference>